<reference evidence="1 2" key="1">
    <citation type="submission" date="2018-06" db="EMBL/GenBank/DDBJ databases">
        <authorList>
            <consortium name="Pathogen Informatics"/>
            <person name="Doyle S."/>
        </authorList>
    </citation>
    <scope>NUCLEOTIDE SEQUENCE [LARGE SCALE GENOMIC DNA]</scope>
    <source>
        <strain evidence="1 2">NCTC13184</strain>
    </source>
</reference>
<dbReference type="OrthoDB" id="4568444at2"/>
<evidence type="ECO:0000313" key="1">
    <source>
        <dbReference type="EMBL" id="SUA46281.1"/>
    </source>
</evidence>
<protein>
    <submittedName>
        <fullName evidence="1">Uncharacterized protein</fullName>
    </submittedName>
</protein>
<dbReference type="AlphaFoldDB" id="A0A378X0V2"/>
<accession>A0A378X0V2</accession>
<name>A0A378X0V2_9NOCA</name>
<dbReference type="RefSeq" id="WP_062964152.1">
    <property type="nucleotide sequence ID" value="NZ_JAJFOE010000001.1"/>
</dbReference>
<gene>
    <name evidence="1" type="ORF">NCTC13184_04806</name>
</gene>
<sequence>MRAEPTALAWIADEVSETAQWHAAQLRRLARHLGYTLVWPEASLVPLPDLVRDADVDAVLTPSPEHMDALTLNAVMALADVETVSPRLSFAKWPEIKHRKGFGCSVF</sequence>
<dbReference type="EMBL" id="UGRU01000001">
    <property type="protein sequence ID" value="SUA46281.1"/>
    <property type="molecule type" value="Genomic_DNA"/>
</dbReference>
<dbReference type="Proteomes" id="UP000255082">
    <property type="component" value="Unassembled WGS sequence"/>
</dbReference>
<organism evidence="1 2">
    <name type="scientific">Nocardia africana</name>
    <dbReference type="NCBI Taxonomy" id="134964"/>
    <lineage>
        <taxon>Bacteria</taxon>
        <taxon>Bacillati</taxon>
        <taxon>Actinomycetota</taxon>
        <taxon>Actinomycetes</taxon>
        <taxon>Mycobacteriales</taxon>
        <taxon>Nocardiaceae</taxon>
        <taxon>Nocardia</taxon>
    </lineage>
</organism>
<proteinExistence type="predicted"/>
<evidence type="ECO:0000313" key="2">
    <source>
        <dbReference type="Proteomes" id="UP000255082"/>
    </source>
</evidence>